<evidence type="ECO:0000313" key="3">
    <source>
        <dbReference type="Proteomes" id="UP001165080"/>
    </source>
</evidence>
<name>A0A9W6F589_9CHLO</name>
<feature type="compositionally biased region" description="Basic and acidic residues" evidence="1">
    <location>
        <begin position="44"/>
        <end position="54"/>
    </location>
</feature>
<feature type="compositionally biased region" description="Gly residues" evidence="1">
    <location>
        <begin position="8"/>
        <end position="20"/>
    </location>
</feature>
<organism evidence="2 3">
    <name type="scientific">Pleodorina starrii</name>
    <dbReference type="NCBI Taxonomy" id="330485"/>
    <lineage>
        <taxon>Eukaryota</taxon>
        <taxon>Viridiplantae</taxon>
        <taxon>Chlorophyta</taxon>
        <taxon>core chlorophytes</taxon>
        <taxon>Chlorophyceae</taxon>
        <taxon>CS clade</taxon>
        <taxon>Chlamydomonadales</taxon>
        <taxon>Volvocaceae</taxon>
        <taxon>Pleodorina</taxon>
    </lineage>
</organism>
<dbReference type="EMBL" id="BRXU01000015">
    <property type="protein sequence ID" value="GLC56265.1"/>
    <property type="molecule type" value="Genomic_DNA"/>
</dbReference>
<keyword evidence="3" id="KW-1185">Reference proteome</keyword>
<reference evidence="2 3" key="1">
    <citation type="journal article" date="2023" name="Commun. Biol.">
        <title>Reorganization of the ancestral sex-determining regions during the evolution of trioecy in Pleodorina starrii.</title>
        <authorList>
            <person name="Takahashi K."/>
            <person name="Suzuki S."/>
            <person name="Kawai-Toyooka H."/>
            <person name="Yamamoto K."/>
            <person name="Hamaji T."/>
            <person name="Ootsuki R."/>
            <person name="Yamaguchi H."/>
            <person name="Kawachi M."/>
            <person name="Higashiyama T."/>
            <person name="Nozaki H."/>
        </authorList>
    </citation>
    <scope>NUCLEOTIDE SEQUENCE [LARGE SCALE GENOMIC DNA]</scope>
    <source>
        <strain evidence="2 3">NIES-4479</strain>
    </source>
</reference>
<dbReference type="AlphaFoldDB" id="A0A9W6F589"/>
<accession>A0A9W6F589</accession>
<proteinExistence type="predicted"/>
<sequence>MGRWQVAGGAGGVSAAGGHGLRSVRRGLGGTAAGRQEQQQHLQQQEREGSDGERVLGFGDRGLRGCGSRGAAVRSRSPRDSSSYVSVDGVVGAVGTVALQDEQRGIAALQIACTGGEGEGGSSGARLWGPS</sequence>
<dbReference type="Proteomes" id="UP001165080">
    <property type="component" value="Unassembled WGS sequence"/>
</dbReference>
<gene>
    <name evidence="2" type="primary">PLESTBF000534</name>
    <name evidence="2" type="ORF">PLESTB_001086100</name>
</gene>
<feature type="region of interest" description="Disordered" evidence="1">
    <location>
        <begin position="1"/>
        <end position="84"/>
    </location>
</feature>
<protein>
    <submittedName>
        <fullName evidence="2">Uncharacterized protein</fullName>
    </submittedName>
</protein>
<evidence type="ECO:0000256" key="1">
    <source>
        <dbReference type="SAM" id="MobiDB-lite"/>
    </source>
</evidence>
<comment type="caution">
    <text evidence="2">The sequence shown here is derived from an EMBL/GenBank/DDBJ whole genome shotgun (WGS) entry which is preliminary data.</text>
</comment>
<evidence type="ECO:0000313" key="2">
    <source>
        <dbReference type="EMBL" id="GLC56265.1"/>
    </source>
</evidence>